<feature type="region of interest" description="Disordered" evidence="1">
    <location>
        <begin position="55"/>
        <end position="175"/>
    </location>
</feature>
<sequence length="175" mass="18902">MGHTDLLERACLAHDLRLVVHACVRAACTQLAPSSILSAAGARCVPAPYAGYPTDMNSPHRPTPEDQGVPDHADDTSTAFRETDRPRFNDSPPAMPADSPQAVDEYGTTPAEERSGEPLDRRLAREEPEQSTQPAQPEESEESTDEAGIIPEVDTPEIHRTPEGGVPEGEFPDQP</sequence>
<evidence type="ECO:0000313" key="3">
    <source>
        <dbReference type="Proteomes" id="UP000662857"/>
    </source>
</evidence>
<keyword evidence="3" id="KW-1185">Reference proteome</keyword>
<name>A0A895YGH6_9ACTN</name>
<evidence type="ECO:0000256" key="1">
    <source>
        <dbReference type="SAM" id="MobiDB-lite"/>
    </source>
</evidence>
<gene>
    <name evidence="2" type="ORF">JQS43_11930</name>
</gene>
<dbReference type="KEGG" id="nhy:JQS43_11930"/>
<feature type="compositionally biased region" description="Basic and acidic residues" evidence="1">
    <location>
        <begin position="69"/>
        <end position="88"/>
    </location>
</feature>
<dbReference type="EMBL" id="CP070499">
    <property type="protein sequence ID" value="QSB16917.1"/>
    <property type="molecule type" value="Genomic_DNA"/>
</dbReference>
<evidence type="ECO:0000313" key="2">
    <source>
        <dbReference type="EMBL" id="QSB16917.1"/>
    </source>
</evidence>
<dbReference type="RefSeq" id="WP_239679163.1">
    <property type="nucleotide sequence ID" value="NZ_CP070499.1"/>
</dbReference>
<organism evidence="2 3">
    <name type="scientific">Natronosporangium hydrolyticum</name>
    <dbReference type="NCBI Taxonomy" id="2811111"/>
    <lineage>
        <taxon>Bacteria</taxon>
        <taxon>Bacillati</taxon>
        <taxon>Actinomycetota</taxon>
        <taxon>Actinomycetes</taxon>
        <taxon>Micromonosporales</taxon>
        <taxon>Micromonosporaceae</taxon>
        <taxon>Natronosporangium</taxon>
    </lineage>
</organism>
<proteinExistence type="predicted"/>
<protein>
    <submittedName>
        <fullName evidence="2">Uncharacterized protein</fullName>
    </submittedName>
</protein>
<accession>A0A895YGH6</accession>
<reference evidence="2" key="1">
    <citation type="submission" date="2021-02" db="EMBL/GenBank/DDBJ databases">
        <title>Natrosporangium hydrolyticum gen. nov., sp. nov, a haloalkaliphilic actinobacterium from a soda solonchak soil.</title>
        <authorList>
            <person name="Sorokin D.Y."/>
            <person name="Khijniak T.V."/>
            <person name="Zakharycheva A.P."/>
            <person name="Boueva O.V."/>
            <person name="Ariskina E.V."/>
            <person name="Hahnke R.L."/>
            <person name="Bunk B."/>
            <person name="Sproer C."/>
            <person name="Schumann P."/>
            <person name="Evtushenko L.I."/>
            <person name="Kublanov I.V."/>
        </authorList>
    </citation>
    <scope>NUCLEOTIDE SEQUENCE</scope>
    <source>
        <strain evidence="2">DSM 106523</strain>
    </source>
</reference>
<dbReference type="Proteomes" id="UP000662857">
    <property type="component" value="Chromosome"/>
</dbReference>
<feature type="compositionally biased region" description="Basic and acidic residues" evidence="1">
    <location>
        <begin position="111"/>
        <end position="128"/>
    </location>
</feature>
<dbReference type="AlphaFoldDB" id="A0A895YGH6"/>